<dbReference type="InterPro" id="IPR036259">
    <property type="entry name" value="MFS_trans_sf"/>
</dbReference>
<organism evidence="10 11">
    <name type="scientific">Furfurilactobacillus curtus</name>
    <dbReference type="NCBI Taxonomy" id="1746200"/>
    <lineage>
        <taxon>Bacteria</taxon>
        <taxon>Bacillati</taxon>
        <taxon>Bacillota</taxon>
        <taxon>Bacilli</taxon>
        <taxon>Lactobacillales</taxon>
        <taxon>Lactobacillaceae</taxon>
        <taxon>Furfurilactobacillus</taxon>
    </lineage>
</organism>
<protein>
    <submittedName>
        <fullName evidence="10">MFS transporter</fullName>
    </submittedName>
</protein>
<dbReference type="InterPro" id="IPR011701">
    <property type="entry name" value="MFS"/>
</dbReference>
<feature type="transmembrane region" description="Helical" evidence="8">
    <location>
        <begin position="337"/>
        <end position="354"/>
    </location>
</feature>
<keyword evidence="11" id="KW-1185">Reference proteome</keyword>
<dbReference type="PROSITE" id="PS50850">
    <property type="entry name" value="MFS"/>
    <property type="match status" value="1"/>
</dbReference>
<evidence type="ECO:0000259" key="9">
    <source>
        <dbReference type="PROSITE" id="PS50850"/>
    </source>
</evidence>
<keyword evidence="5 8" id="KW-0812">Transmembrane</keyword>
<evidence type="ECO:0000256" key="8">
    <source>
        <dbReference type="SAM" id="Phobius"/>
    </source>
</evidence>
<feature type="transmembrane region" description="Helical" evidence="8">
    <location>
        <begin position="139"/>
        <end position="162"/>
    </location>
</feature>
<comment type="subcellular location">
    <subcellularLocation>
        <location evidence="1">Cell membrane</location>
        <topology evidence="1">Multi-pass membrane protein</topology>
    </subcellularLocation>
</comment>
<dbReference type="Proteomes" id="UP001628078">
    <property type="component" value="Unassembled WGS sequence"/>
</dbReference>
<dbReference type="NCBIfam" id="TIGR00711">
    <property type="entry name" value="efflux_EmrB"/>
    <property type="match status" value="1"/>
</dbReference>
<feature type="transmembrane region" description="Helical" evidence="8">
    <location>
        <begin position="310"/>
        <end position="330"/>
    </location>
</feature>
<keyword evidence="7 8" id="KW-0472">Membrane</keyword>
<feature type="transmembrane region" description="Helical" evidence="8">
    <location>
        <begin position="112"/>
        <end position="132"/>
    </location>
</feature>
<comment type="similarity">
    <text evidence="2">Belongs to the major facilitator superfamily. EmrB family.</text>
</comment>
<dbReference type="InterPro" id="IPR020846">
    <property type="entry name" value="MFS_dom"/>
</dbReference>
<evidence type="ECO:0000313" key="10">
    <source>
        <dbReference type="EMBL" id="GKT06320.1"/>
    </source>
</evidence>
<keyword evidence="4" id="KW-1003">Cell membrane</keyword>
<evidence type="ECO:0000256" key="6">
    <source>
        <dbReference type="ARBA" id="ARBA00022989"/>
    </source>
</evidence>
<keyword evidence="3" id="KW-0813">Transport</keyword>
<evidence type="ECO:0000256" key="4">
    <source>
        <dbReference type="ARBA" id="ARBA00022475"/>
    </source>
</evidence>
<evidence type="ECO:0000256" key="1">
    <source>
        <dbReference type="ARBA" id="ARBA00004651"/>
    </source>
</evidence>
<evidence type="ECO:0000313" key="11">
    <source>
        <dbReference type="Proteomes" id="UP001628078"/>
    </source>
</evidence>
<evidence type="ECO:0000256" key="2">
    <source>
        <dbReference type="ARBA" id="ARBA00008537"/>
    </source>
</evidence>
<dbReference type="EMBL" id="BQXO01000005">
    <property type="protein sequence ID" value="GKT06320.1"/>
    <property type="molecule type" value="Genomic_DNA"/>
</dbReference>
<comment type="caution">
    <text evidence="10">The sequence shown here is derived from an EMBL/GenBank/DDBJ whole genome shotgun (WGS) entry which is preliminary data.</text>
</comment>
<reference evidence="10 11" key="1">
    <citation type="submission" date="2022-03" db="EMBL/GenBank/DDBJ databases">
        <title>Draft genome sequence of Furfurilactobacillus curtus JCM 31185.</title>
        <authorList>
            <person name="Suzuki S."/>
            <person name="Endo A."/>
            <person name="Kajikawa A."/>
        </authorList>
    </citation>
    <scope>NUCLEOTIDE SEQUENCE [LARGE SCALE GENOMIC DNA]</scope>
    <source>
        <strain evidence="10 11">JCM 31185</strain>
    </source>
</reference>
<dbReference type="SUPFAM" id="SSF103473">
    <property type="entry name" value="MFS general substrate transporter"/>
    <property type="match status" value="1"/>
</dbReference>
<dbReference type="Gene3D" id="1.20.1250.20">
    <property type="entry name" value="MFS general substrate transporter like domains"/>
    <property type="match status" value="1"/>
</dbReference>
<evidence type="ECO:0000256" key="7">
    <source>
        <dbReference type="ARBA" id="ARBA00023136"/>
    </source>
</evidence>
<feature type="transmembrane region" description="Helical" evidence="8">
    <location>
        <begin position="82"/>
        <end position="100"/>
    </location>
</feature>
<gene>
    <name evidence="10" type="ORF">JCM31185_16070</name>
</gene>
<proteinExistence type="inferred from homology"/>
<evidence type="ECO:0000256" key="5">
    <source>
        <dbReference type="ARBA" id="ARBA00022692"/>
    </source>
</evidence>
<dbReference type="RefSeq" id="WP_407884366.1">
    <property type="nucleotide sequence ID" value="NZ_BQXO01000005.1"/>
</dbReference>
<feature type="transmembrane region" description="Helical" evidence="8">
    <location>
        <begin position="54"/>
        <end position="70"/>
    </location>
</feature>
<accession>A0ABQ5JPT1</accession>
<dbReference type="PRINTS" id="PR01036">
    <property type="entry name" value="TCRTETB"/>
</dbReference>
<feature type="transmembrane region" description="Helical" evidence="8">
    <location>
        <begin position="233"/>
        <end position="253"/>
    </location>
</feature>
<feature type="transmembrane region" description="Helical" evidence="8">
    <location>
        <begin position="496"/>
        <end position="515"/>
    </location>
</feature>
<feature type="transmembrane region" description="Helical" evidence="8">
    <location>
        <begin position="201"/>
        <end position="221"/>
    </location>
</feature>
<dbReference type="InterPro" id="IPR004638">
    <property type="entry name" value="EmrB-like"/>
</dbReference>
<feature type="transmembrane region" description="Helical" evidence="8">
    <location>
        <begin position="360"/>
        <end position="380"/>
    </location>
</feature>
<dbReference type="PANTHER" id="PTHR42718">
    <property type="entry name" value="MAJOR FACILITATOR SUPERFAMILY MULTIDRUG TRANSPORTER MFSC"/>
    <property type="match status" value="1"/>
</dbReference>
<dbReference type="CDD" id="cd17321">
    <property type="entry name" value="MFS_MMR_MDR_like"/>
    <property type="match status" value="1"/>
</dbReference>
<name>A0ABQ5JPT1_9LACO</name>
<feature type="transmembrane region" description="Helical" evidence="8">
    <location>
        <begin position="12"/>
        <end position="34"/>
    </location>
</feature>
<feature type="domain" description="Major facilitator superfamily (MFS) profile" evidence="9">
    <location>
        <begin position="16"/>
        <end position="519"/>
    </location>
</feature>
<feature type="transmembrane region" description="Helical" evidence="8">
    <location>
        <begin position="168"/>
        <end position="189"/>
    </location>
</feature>
<evidence type="ECO:0000256" key="3">
    <source>
        <dbReference type="ARBA" id="ARBA00022448"/>
    </source>
</evidence>
<keyword evidence="6 8" id="KW-1133">Transmembrane helix</keyword>
<dbReference type="Pfam" id="PF07690">
    <property type="entry name" value="MFS_1"/>
    <property type="match status" value="1"/>
</dbReference>
<feature type="transmembrane region" description="Helical" evidence="8">
    <location>
        <begin position="265"/>
        <end position="290"/>
    </location>
</feature>
<dbReference type="Gene3D" id="1.20.1720.10">
    <property type="entry name" value="Multidrug resistance protein D"/>
    <property type="match status" value="1"/>
</dbReference>
<sequence>MKTQTHFSAEIKHWLALAAICLGIFMALLDVTVVNVALPTVQKDFNESFDNLQWIINAYTMMYAVFLLVFAKLGDLFGRKRFFQLGMVIFTLGSLASALSQSGLQLNLARGVQGVGGAAMMSLSMAIVAATFTGQERGIALGIWSSVIGLATAIGPLVGGILVQLFSWRAIFLINIPIGIIALVLGRWFINDSYGNRHGHIDLIGLILSTLAIFAIILGLLQKENHPSWAWSNLHIVGLLVGGFILLVSFVLIERHLSDPMIDMHMFASPSFVGSAVASFGLGAGLYAFYTYLTVLMQNYIGYSAMQTGIRQLTISVFSLFLGPIVGMLTNRFSNRWLAFSGLVSISLGLWLIYRSINPTVTYVDFALGFVFLGLGNATVNPPLSSAAIGGVKPEHVGMASGIANVFRQFGISFGVVTLGIQLTNAYQQSLTASLPSIKLPQTALSGIQHGLLSAGPFSGPAVLASSRASQLRRLPAFKAVHGAVINAFDLGMKHVLLLSMVFTIGGAIAAALLIRDHDDFNQ</sequence>
<dbReference type="PANTHER" id="PTHR42718:SF9">
    <property type="entry name" value="MAJOR FACILITATOR SUPERFAMILY MULTIDRUG TRANSPORTER MFSC"/>
    <property type="match status" value="1"/>
</dbReference>